<evidence type="ECO:0000256" key="11">
    <source>
        <dbReference type="ARBA" id="ARBA00023242"/>
    </source>
</evidence>
<comment type="pathway">
    <text evidence="3">Protein modification; protein ubiquitination.</text>
</comment>
<dbReference type="SMART" id="SM00464">
    <property type="entry name" value="LON"/>
    <property type="match status" value="1"/>
</dbReference>
<evidence type="ECO:0000256" key="9">
    <source>
        <dbReference type="ARBA" id="ARBA00022786"/>
    </source>
</evidence>
<comment type="subcellular location">
    <subcellularLocation>
        <location evidence="2">Cytoplasm</location>
    </subcellularLocation>
    <subcellularLocation>
        <location evidence="1">Nucleus</location>
    </subcellularLocation>
</comment>
<dbReference type="Pfam" id="PF03226">
    <property type="entry name" value="Yippee-Mis18"/>
    <property type="match status" value="1"/>
</dbReference>
<organism evidence="15 16">
    <name type="scientific">Apatococcus fuscideae</name>
    <dbReference type="NCBI Taxonomy" id="2026836"/>
    <lineage>
        <taxon>Eukaryota</taxon>
        <taxon>Viridiplantae</taxon>
        <taxon>Chlorophyta</taxon>
        <taxon>core chlorophytes</taxon>
        <taxon>Trebouxiophyceae</taxon>
        <taxon>Chlorellales</taxon>
        <taxon>Chlorellaceae</taxon>
        <taxon>Apatococcus</taxon>
    </lineage>
</organism>
<evidence type="ECO:0000256" key="10">
    <source>
        <dbReference type="ARBA" id="ARBA00022833"/>
    </source>
</evidence>
<dbReference type="Gene3D" id="2.170.150.20">
    <property type="entry name" value="Peptide methionine sulfoxide reductase"/>
    <property type="match status" value="1"/>
</dbReference>
<dbReference type="InterPro" id="IPR034750">
    <property type="entry name" value="CULT"/>
</dbReference>
<evidence type="ECO:0000256" key="1">
    <source>
        <dbReference type="ARBA" id="ARBA00004123"/>
    </source>
</evidence>
<feature type="region of interest" description="Disordered" evidence="12">
    <location>
        <begin position="19"/>
        <end position="41"/>
    </location>
</feature>
<dbReference type="CDD" id="cd15777">
    <property type="entry name" value="CRBN_C_like"/>
    <property type="match status" value="1"/>
</dbReference>
<name>A0AAW1RIW9_9CHLO</name>
<keyword evidence="16" id="KW-1185">Reference proteome</keyword>
<keyword evidence="11" id="KW-0539">Nucleus</keyword>
<evidence type="ECO:0000256" key="2">
    <source>
        <dbReference type="ARBA" id="ARBA00004496"/>
    </source>
</evidence>
<feature type="compositionally biased region" description="Polar residues" evidence="12">
    <location>
        <begin position="19"/>
        <end position="35"/>
    </location>
</feature>
<dbReference type="PANTHER" id="PTHR14255">
    <property type="entry name" value="CEREBLON"/>
    <property type="match status" value="1"/>
</dbReference>
<evidence type="ECO:0000256" key="6">
    <source>
        <dbReference type="ARBA" id="ARBA00014394"/>
    </source>
</evidence>
<keyword evidence="10" id="KW-0862">Zinc</keyword>
<dbReference type="InterPro" id="IPR004910">
    <property type="entry name" value="Yippee/Mis18/Cereblon"/>
</dbReference>
<evidence type="ECO:0000313" key="16">
    <source>
        <dbReference type="Proteomes" id="UP001485043"/>
    </source>
</evidence>
<dbReference type="GO" id="GO:0031464">
    <property type="term" value="C:Cul4A-RING E3 ubiquitin ligase complex"/>
    <property type="evidence" value="ECO:0007669"/>
    <property type="project" value="TreeGrafter"/>
</dbReference>
<evidence type="ECO:0000259" key="14">
    <source>
        <dbReference type="PROSITE" id="PS51788"/>
    </source>
</evidence>
<keyword evidence="7" id="KW-0963">Cytoplasm</keyword>
<comment type="caution">
    <text evidence="15">The sequence shown here is derived from an EMBL/GenBank/DDBJ whole genome shotgun (WGS) entry which is preliminary data.</text>
</comment>
<dbReference type="Proteomes" id="UP001485043">
    <property type="component" value="Unassembled WGS sequence"/>
</dbReference>
<dbReference type="InterPro" id="IPR015947">
    <property type="entry name" value="PUA-like_sf"/>
</dbReference>
<evidence type="ECO:0000313" key="15">
    <source>
        <dbReference type="EMBL" id="KAK9833594.1"/>
    </source>
</evidence>
<comment type="similarity">
    <text evidence="5">Belongs to the 4-toluene sulfonate uptake permease (TSUP) (TC 2.A.102) family.</text>
</comment>
<dbReference type="GO" id="GO:0005634">
    <property type="term" value="C:nucleus"/>
    <property type="evidence" value="ECO:0007669"/>
    <property type="project" value="UniProtKB-SubCell"/>
</dbReference>
<proteinExistence type="inferred from homology"/>
<dbReference type="InterPro" id="IPR003111">
    <property type="entry name" value="Lon_prtase_N"/>
</dbReference>
<evidence type="ECO:0000256" key="8">
    <source>
        <dbReference type="ARBA" id="ARBA00022723"/>
    </source>
</evidence>
<keyword evidence="9" id="KW-0833">Ubl conjugation pathway</keyword>
<sequence>MLLALGNPASLDLANSILPPQQTAEPDGGSPQQRADTGPSFDPSSAALHTYLGDVDDLSGCSPQLPAGYCCRMPLLQLEVVLMPGATLPLRVIYHSERRLIERALDALEPLSRLITVVFASHSMSVVGCTAEILQMRRQSDGSIHCVAKGRQRVAVQLDEMAVINMARCQVEVLPEIGNGPLPREIRAGAGSWPAPALLSFDAATLADQARTLFRHFAPEVREYKGSPLELSFWLSVNLPLQDATRQSLLEAPTAAARLCRLIKTLQKLGHLRCASCGAQVAAARSVISMSEEGIGSAYVNAHGYVHDMITLQGVQDVGPLGGDEPETENSWFPGYAWTIVYCNTCRAHLGWHFTATQQQTEPRDFWGLRRCNISEAWEDHVIQADYSSEDEYWYTDNESESL</sequence>
<dbReference type="InterPro" id="IPR046336">
    <property type="entry name" value="Lon_prtase_N_sf"/>
</dbReference>
<keyword evidence="8" id="KW-0479">Metal-binding</keyword>
<dbReference type="PROSITE" id="PS51787">
    <property type="entry name" value="LON_N"/>
    <property type="match status" value="1"/>
</dbReference>
<dbReference type="GO" id="GO:0016567">
    <property type="term" value="P:protein ubiquitination"/>
    <property type="evidence" value="ECO:0007669"/>
    <property type="project" value="TreeGrafter"/>
</dbReference>
<dbReference type="Pfam" id="PF02190">
    <property type="entry name" value="LON_substr_bdg"/>
    <property type="match status" value="1"/>
</dbReference>
<evidence type="ECO:0000256" key="3">
    <source>
        <dbReference type="ARBA" id="ARBA00004906"/>
    </source>
</evidence>
<dbReference type="EMBL" id="JALJOV010002149">
    <property type="protein sequence ID" value="KAK9833594.1"/>
    <property type="molecule type" value="Genomic_DNA"/>
</dbReference>
<comment type="similarity">
    <text evidence="4">Belongs to the CRBN family.</text>
</comment>
<protein>
    <recommendedName>
        <fullName evidence="6">Protein cereblon</fullName>
    </recommendedName>
</protein>
<dbReference type="PANTHER" id="PTHR14255:SF4">
    <property type="entry name" value="PROTEIN CEREBLON"/>
    <property type="match status" value="1"/>
</dbReference>
<evidence type="ECO:0000256" key="4">
    <source>
        <dbReference type="ARBA" id="ARBA00005293"/>
    </source>
</evidence>
<evidence type="ECO:0000256" key="12">
    <source>
        <dbReference type="SAM" id="MobiDB-lite"/>
    </source>
</evidence>
<dbReference type="SUPFAM" id="SSF88697">
    <property type="entry name" value="PUA domain-like"/>
    <property type="match status" value="1"/>
</dbReference>
<dbReference type="GO" id="GO:0005737">
    <property type="term" value="C:cytoplasm"/>
    <property type="evidence" value="ECO:0007669"/>
    <property type="project" value="UniProtKB-SubCell"/>
</dbReference>
<dbReference type="PROSITE" id="PS51788">
    <property type="entry name" value="CULT"/>
    <property type="match status" value="1"/>
</dbReference>
<evidence type="ECO:0000259" key="13">
    <source>
        <dbReference type="PROSITE" id="PS51787"/>
    </source>
</evidence>
<dbReference type="Gene3D" id="2.30.130.40">
    <property type="entry name" value="LON domain-like"/>
    <property type="match status" value="1"/>
</dbReference>
<reference evidence="15 16" key="1">
    <citation type="journal article" date="2024" name="Nat. Commun.">
        <title>Phylogenomics reveals the evolutionary origins of lichenization in chlorophyte algae.</title>
        <authorList>
            <person name="Puginier C."/>
            <person name="Libourel C."/>
            <person name="Otte J."/>
            <person name="Skaloud P."/>
            <person name="Haon M."/>
            <person name="Grisel S."/>
            <person name="Petersen M."/>
            <person name="Berrin J.G."/>
            <person name="Delaux P.M."/>
            <person name="Dal Grande F."/>
            <person name="Keller J."/>
        </authorList>
    </citation>
    <scope>NUCLEOTIDE SEQUENCE [LARGE SCALE GENOMIC DNA]</scope>
    <source>
        <strain evidence="15 16">SAG 2523</strain>
    </source>
</reference>
<dbReference type="Gene3D" id="1.20.58.1480">
    <property type="match status" value="1"/>
</dbReference>
<feature type="domain" description="Lon N-terminal" evidence="13">
    <location>
        <begin position="70"/>
        <end position="270"/>
    </location>
</feature>
<evidence type="ECO:0000256" key="5">
    <source>
        <dbReference type="ARBA" id="ARBA00009142"/>
    </source>
</evidence>
<feature type="domain" description="CULT" evidence="14">
    <location>
        <begin position="269"/>
        <end position="378"/>
    </location>
</feature>
<dbReference type="GO" id="GO:0046872">
    <property type="term" value="F:metal ion binding"/>
    <property type="evidence" value="ECO:0007669"/>
    <property type="project" value="UniProtKB-KW"/>
</dbReference>
<accession>A0AAW1RIW9</accession>
<dbReference type="AlphaFoldDB" id="A0AAW1RIW9"/>
<evidence type="ECO:0000256" key="7">
    <source>
        <dbReference type="ARBA" id="ARBA00022490"/>
    </source>
</evidence>
<gene>
    <name evidence="15" type="ORF">WJX84_003828</name>
</gene>
<dbReference type="FunFam" id="2.170.150.20:FF:000007">
    <property type="entry name" value="Protein cereblon"/>
    <property type="match status" value="1"/>
</dbReference>